<dbReference type="Proteomes" id="UP001651158">
    <property type="component" value="Unassembled WGS sequence"/>
</dbReference>
<evidence type="ECO:0000256" key="1">
    <source>
        <dbReference type="SAM" id="MobiDB-lite"/>
    </source>
</evidence>
<feature type="region of interest" description="Disordered" evidence="1">
    <location>
        <begin position="308"/>
        <end position="341"/>
    </location>
</feature>
<feature type="region of interest" description="Disordered" evidence="1">
    <location>
        <begin position="176"/>
        <end position="198"/>
    </location>
</feature>
<dbReference type="InterPro" id="IPR013761">
    <property type="entry name" value="SAM/pointed_sf"/>
</dbReference>
<accession>A0ABR4QTE4</accession>
<keyword evidence="3" id="KW-1185">Reference proteome</keyword>
<dbReference type="PANTHER" id="PTHR21359">
    <property type="entry name" value="DUF5577 DOMAIN-CONTAINING PROTEIN"/>
    <property type="match status" value="1"/>
</dbReference>
<dbReference type="SUPFAM" id="SSF47769">
    <property type="entry name" value="SAM/Pointed domain"/>
    <property type="match status" value="1"/>
</dbReference>
<proteinExistence type="predicted"/>
<sequence length="396" mass="43085">MAGELCRWLGDLESYDAKFWLKFFHDAGLPNETSKRYTSLFFENRISLQHLRFLDKDLLKEMGISAVGDIITILQYCKSLDIDRISEAQADVVVTSTTPVSEKSPVLPGHELPVPSKRRVTKEVEGSYVVKLPEGKTEKTRRILQKMGIAGNGTSSNETCTLPQSLRTVVITAAPSSTSRSAPIHETPLSFDEESDDDNEDFEVIISSTSPDVRTANLGTRPYVARPSVFDRLGAEVPFPNVAAVKGLSAASTSFSATSAGKTALARTVDRTIASNVAEARLRRDFAQSGPLKRSASESIFSRLGAHGTKTAADDEPGLPYQGVLKRPRISLPKAQPPVRLPSQSVLKYPLNPQARVSAKSRLGFASSTPSSTLDRSAGIFASDLPRNVRQRLGRL</sequence>
<dbReference type="Gene3D" id="1.10.150.50">
    <property type="entry name" value="Transcription Factor, Ets-1"/>
    <property type="match status" value="1"/>
</dbReference>
<comment type="caution">
    <text evidence="2">The sequence shown here is derived from an EMBL/GenBank/DDBJ whole genome shotgun (WGS) entry which is preliminary data.</text>
</comment>
<evidence type="ECO:0000313" key="3">
    <source>
        <dbReference type="Proteomes" id="UP001651158"/>
    </source>
</evidence>
<evidence type="ECO:0000313" key="2">
    <source>
        <dbReference type="EMBL" id="KAL5112882.1"/>
    </source>
</evidence>
<gene>
    <name evidence="2" type="ORF">TcWFU_009136</name>
</gene>
<dbReference type="EMBL" id="JAKROA010000001">
    <property type="protein sequence ID" value="KAL5112882.1"/>
    <property type="molecule type" value="Genomic_DNA"/>
</dbReference>
<dbReference type="PANTHER" id="PTHR21359:SF1">
    <property type="entry name" value="DUF5577 DOMAIN-CONTAINING PROTEIN"/>
    <property type="match status" value="1"/>
</dbReference>
<dbReference type="Pfam" id="PF18017">
    <property type="entry name" value="SAM_4"/>
    <property type="match status" value="1"/>
</dbReference>
<organism evidence="2 3">
    <name type="scientific">Taenia crassiceps</name>
    <dbReference type="NCBI Taxonomy" id="6207"/>
    <lineage>
        <taxon>Eukaryota</taxon>
        <taxon>Metazoa</taxon>
        <taxon>Spiralia</taxon>
        <taxon>Lophotrochozoa</taxon>
        <taxon>Platyhelminthes</taxon>
        <taxon>Cestoda</taxon>
        <taxon>Eucestoda</taxon>
        <taxon>Cyclophyllidea</taxon>
        <taxon>Taeniidae</taxon>
        <taxon>Taenia</taxon>
    </lineage>
</organism>
<dbReference type="InterPro" id="IPR039161">
    <property type="entry name" value="C19orf47-like"/>
</dbReference>
<reference evidence="2 3" key="1">
    <citation type="journal article" date="2022" name="Front. Cell. Infect. Microbiol.">
        <title>The Genomes of Two Strains of Taenia crassiceps the Animal Model for the Study of Human Cysticercosis.</title>
        <authorList>
            <person name="Bobes R.J."/>
            <person name="Estrada K."/>
            <person name="Rios-Valencia D.G."/>
            <person name="Calderon-Gallegos A."/>
            <person name="de la Torre P."/>
            <person name="Carrero J.C."/>
            <person name="Sanchez-Flores A."/>
            <person name="Laclette J.P."/>
        </authorList>
    </citation>
    <scope>NUCLEOTIDE SEQUENCE [LARGE SCALE GENOMIC DNA]</scope>
    <source>
        <strain evidence="2">WFUcys</strain>
    </source>
</reference>
<protein>
    <recommendedName>
        <fullName evidence="4">SAM domain-containing protein</fullName>
    </recommendedName>
</protein>
<evidence type="ECO:0008006" key="4">
    <source>
        <dbReference type="Google" id="ProtNLM"/>
    </source>
</evidence>
<name>A0ABR4QTE4_9CEST</name>